<evidence type="ECO:0000313" key="4">
    <source>
        <dbReference type="Proteomes" id="UP000644507"/>
    </source>
</evidence>
<evidence type="ECO:0000259" key="2">
    <source>
        <dbReference type="Pfam" id="PF07484"/>
    </source>
</evidence>
<comment type="caution">
    <text evidence="3">The sequence shown here is derived from an EMBL/GenBank/DDBJ whole genome shotgun (WGS) entry which is preliminary data.</text>
</comment>
<organism evidence="3 4">
    <name type="scientific">Roseibacillus persicicus</name>
    <dbReference type="NCBI Taxonomy" id="454148"/>
    <lineage>
        <taxon>Bacteria</taxon>
        <taxon>Pseudomonadati</taxon>
        <taxon>Verrucomicrobiota</taxon>
        <taxon>Verrucomicrobiia</taxon>
        <taxon>Verrucomicrobiales</taxon>
        <taxon>Verrucomicrobiaceae</taxon>
        <taxon>Roseibacillus</taxon>
    </lineage>
</organism>
<gene>
    <name evidence="3" type="ORF">GCM10007100_04590</name>
</gene>
<reference evidence="3" key="1">
    <citation type="journal article" date="2014" name="Int. J. Syst. Evol. Microbiol.">
        <title>Complete genome sequence of Corynebacterium casei LMG S-19264T (=DSM 44701T), isolated from a smear-ripened cheese.</title>
        <authorList>
            <consortium name="US DOE Joint Genome Institute (JGI-PGF)"/>
            <person name="Walter F."/>
            <person name="Albersmeier A."/>
            <person name="Kalinowski J."/>
            <person name="Ruckert C."/>
        </authorList>
    </citation>
    <scope>NUCLEOTIDE SEQUENCE</scope>
    <source>
        <strain evidence="3">KCTC 12988</strain>
    </source>
</reference>
<feature type="region of interest" description="Disordered" evidence="1">
    <location>
        <begin position="103"/>
        <end position="124"/>
    </location>
</feature>
<name>A0A918TEJ5_9BACT</name>
<dbReference type="AlphaFoldDB" id="A0A918TEJ5"/>
<dbReference type="Pfam" id="PF07484">
    <property type="entry name" value="Collar"/>
    <property type="match status" value="1"/>
</dbReference>
<evidence type="ECO:0000256" key="1">
    <source>
        <dbReference type="SAM" id="MobiDB-lite"/>
    </source>
</evidence>
<dbReference type="SUPFAM" id="SSF88874">
    <property type="entry name" value="Receptor-binding domain of short tail fibre protein gp12"/>
    <property type="match status" value="1"/>
</dbReference>
<dbReference type="InterPro" id="IPR037053">
    <property type="entry name" value="Phage_tail_collar_dom_sf"/>
</dbReference>
<dbReference type="EMBL" id="BMXI01000001">
    <property type="protein sequence ID" value="GHC42620.1"/>
    <property type="molecule type" value="Genomic_DNA"/>
</dbReference>
<protein>
    <submittedName>
        <fullName evidence="3">Microcystin dependent MdpB family protein</fullName>
    </submittedName>
</protein>
<accession>A0A918TEJ5</accession>
<reference evidence="3" key="2">
    <citation type="submission" date="2020-09" db="EMBL/GenBank/DDBJ databases">
        <authorList>
            <person name="Sun Q."/>
            <person name="Kim S."/>
        </authorList>
    </citation>
    <scope>NUCLEOTIDE SEQUENCE</scope>
    <source>
        <strain evidence="3">KCTC 12988</strain>
    </source>
</reference>
<proteinExistence type="predicted"/>
<dbReference type="InterPro" id="IPR011083">
    <property type="entry name" value="Phage_tail_collar_dom"/>
</dbReference>
<evidence type="ECO:0000313" key="3">
    <source>
        <dbReference type="EMBL" id="GHC42620.1"/>
    </source>
</evidence>
<sequence>MFGGNFAPRGWALCEGQLLAIASNSALFSILGTTYGGDGRTTFGLPDLRGRAPVQQGTGPGLSNIRLGERGGRENVQLTLANLPAHSHTLSNASVQLGCNNAPGEEDSPVGNYPAANASDEDYAESANATMGAASVTGTIGTTGSSTAFDNRNPYLGINFIIALVGVFPSRN</sequence>
<dbReference type="Gene3D" id="3.90.1340.10">
    <property type="entry name" value="Phage tail collar domain"/>
    <property type="match status" value="1"/>
</dbReference>
<keyword evidence="4" id="KW-1185">Reference proteome</keyword>
<dbReference type="Proteomes" id="UP000644507">
    <property type="component" value="Unassembled WGS sequence"/>
</dbReference>
<feature type="domain" description="Phage tail collar" evidence="2">
    <location>
        <begin position="1"/>
        <end position="53"/>
    </location>
</feature>